<reference evidence="1 3" key="2">
    <citation type="journal article" date="2012" name="J. Bacteriol.">
        <title>Genome Sequence of Janibacter hoylei MTCC8307, Isolated from the Stratospheric Air.</title>
        <authorList>
            <person name="Pawar S.P."/>
            <person name="Dhotre D.P."/>
            <person name="Shetty S.A."/>
            <person name="Chowdhury S.P."/>
            <person name="Chaudhari B.L."/>
            <person name="Shouche Y.S."/>
        </authorList>
    </citation>
    <scope>NUCLEOTIDE SEQUENCE [LARGE SCALE GENOMIC DNA]</scope>
    <source>
        <strain evidence="1 3">PVAS-1</strain>
    </source>
</reference>
<dbReference type="EMBL" id="PIPF01000012">
    <property type="protein sequence ID" value="RWU82121.1"/>
    <property type="molecule type" value="Genomic_DNA"/>
</dbReference>
<dbReference type="Proteomes" id="UP000288711">
    <property type="component" value="Unassembled WGS sequence"/>
</dbReference>
<accession>K1E1U6</accession>
<comment type="caution">
    <text evidence="1">The sequence shown here is derived from an EMBL/GenBank/DDBJ whole genome shotgun (WGS) entry which is preliminary data.</text>
</comment>
<reference evidence="2 4" key="1">
    <citation type="journal article" date="2009" name="Int. J. Syst. Evol. Microbiol.">
        <title>Janibacter hoylei sp. nov., Bacillus isronensis sp. nov. and Bacillus aryabhattai sp. nov., isolated from cryotubes used for collecting air from the upper atmosphere.</title>
        <authorList>
            <person name="Shivaji S."/>
            <person name="Chaturvedi P."/>
            <person name="Begum Z."/>
            <person name="Pindi P.K."/>
            <person name="Manorama R."/>
            <person name="Padmanaban D.A."/>
            <person name="Shouche Y.S."/>
            <person name="Pawar S."/>
            <person name="Vaishampayan P."/>
            <person name="Dutt C.B."/>
            <person name="Datta G.N."/>
            <person name="Manchanda R.K."/>
            <person name="Rao U.R."/>
            <person name="Bhargava P.M."/>
            <person name="Narlikar J.V."/>
        </authorList>
    </citation>
    <scope>NUCLEOTIDE SEQUENCE [LARGE SCALE GENOMIC DNA]</scope>
    <source>
        <strain evidence="2 4">PVAS-1</strain>
    </source>
</reference>
<sequence length="394" mass="43656">MTRLQLLLDTLGASEDHPTVRELVDLFGGTPVATDERLVDEPAHRSRRLTFASGGEIVLHDGAVVAVLLHVRPTPFARTGIDLRDWLGRAGRRTTLDGLAKAVDARPRFGGRYAYFERDGGFVRCRFDGRWTEPGHLVELAVTLDQPGRACQPDDDTCPVCGDLPVRAPAGDGLDVDATVVALHRRRDDGLLSDTYSPAPLADLQLLHRSGLMERVESQLDCSDCGRISALTLHRDGPATFGHVMYDEARRRPMEAIPPVEQWGDAARIAAAADALRYVDHRPGSWFLARRGDDLYLESRYVHSSMVDGSCLVRLEPAEVEGYECSGAEYLDDLARRIDVSRPWSQDSPVGRRNLHLDSTAADLVAEFAVAVRDHRWVAERRQAAHRRMLSDGD</sequence>
<dbReference type="eggNOG" id="ENOG5033AFP">
    <property type="taxonomic scope" value="Bacteria"/>
</dbReference>
<dbReference type="RefSeq" id="WP_007923814.1">
    <property type="nucleotide sequence ID" value="NZ_PIPF01000012.1"/>
</dbReference>
<dbReference type="AlphaFoldDB" id="K1E1U6"/>
<dbReference type="Proteomes" id="UP000004474">
    <property type="component" value="Unassembled WGS sequence"/>
</dbReference>
<evidence type="ECO:0000313" key="4">
    <source>
        <dbReference type="Proteomes" id="UP000288711"/>
    </source>
</evidence>
<gene>
    <name evidence="1" type="ORF">B277_00280</name>
    <name evidence="2" type="ORF">CWN80_12845</name>
</gene>
<keyword evidence="4" id="KW-1185">Reference proteome</keyword>
<dbReference type="STRING" id="1210046.B277_00280"/>
<proteinExistence type="predicted"/>
<evidence type="ECO:0000313" key="2">
    <source>
        <dbReference type="EMBL" id="RWU82121.1"/>
    </source>
</evidence>
<protein>
    <submittedName>
        <fullName evidence="1">Uncharacterized protein</fullName>
    </submittedName>
</protein>
<evidence type="ECO:0000313" key="1">
    <source>
        <dbReference type="EMBL" id="EKA62850.1"/>
    </source>
</evidence>
<organism evidence="1 3">
    <name type="scientific">Janibacter hoylei PVAS-1</name>
    <dbReference type="NCBI Taxonomy" id="1210046"/>
    <lineage>
        <taxon>Bacteria</taxon>
        <taxon>Bacillati</taxon>
        <taxon>Actinomycetota</taxon>
        <taxon>Actinomycetes</taxon>
        <taxon>Micrococcales</taxon>
        <taxon>Intrasporangiaceae</taxon>
        <taxon>Janibacter</taxon>
    </lineage>
</organism>
<dbReference type="PATRIC" id="fig|1210046.3.peg.58"/>
<reference evidence="2" key="3">
    <citation type="submission" date="2017-11" db="EMBL/GenBank/DDBJ databases">
        <authorList>
            <person name="Seuylemezian A."/>
            <person name="Cooper K."/>
            <person name="Vaishampayan P."/>
        </authorList>
    </citation>
    <scope>NUCLEOTIDE SEQUENCE</scope>
    <source>
        <strain evidence="2">PVAS-1</strain>
    </source>
</reference>
<evidence type="ECO:0000313" key="3">
    <source>
        <dbReference type="Proteomes" id="UP000004474"/>
    </source>
</evidence>
<name>K1E1U6_9MICO</name>
<dbReference type="EMBL" id="ALWX01000001">
    <property type="protein sequence ID" value="EKA62850.1"/>
    <property type="molecule type" value="Genomic_DNA"/>
</dbReference>